<dbReference type="eggNOG" id="arCOG00156">
    <property type="taxonomic scope" value="Archaea"/>
</dbReference>
<gene>
    <name evidence="4" type="ordered locus">ASAC_0689</name>
</gene>
<dbReference type="PANTHER" id="PTHR43649">
    <property type="entry name" value="ARABINOSE-BINDING PROTEIN-RELATED"/>
    <property type="match status" value="1"/>
</dbReference>
<keyword evidence="3" id="KW-0472">Membrane</keyword>
<dbReference type="STRING" id="666510.ASAC_0689"/>
<dbReference type="SUPFAM" id="SSF53850">
    <property type="entry name" value="Periplasmic binding protein-like II"/>
    <property type="match status" value="1"/>
</dbReference>
<evidence type="ECO:0000256" key="2">
    <source>
        <dbReference type="ARBA" id="ARBA00022448"/>
    </source>
</evidence>
<dbReference type="EMBL" id="CP001742">
    <property type="protein sequence ID" value="ADL19095.1"/>
    <property type="molecule type" value="Genomic_DNA"/>
</dbReference>
<feature type="transmembrane region" description="Helical" evidence="3">
    <location>
        <begin position="6"/>
        <end position="27"/>
    </location>
</feature>
<evidence type="ECO:0000256" key="1">
    <source>
        <dbReference type="ARBA" id="ARBA00008520"/>
    </source>
</evidence>
<comment type="similarity">
    <text evidence="1">Belongs to the bacterial solute-binding protein 1 family.</text>
</comment>
<evidence type="ECO:0000313" key="5">
    <source>
        <dbReference type="Proteomes" id="UP000000346"/>
    </source>
</evidence>
<dbReference type="Pfam" id="PF01547">
    <property type="entry name" value="SBP_bac_1"/>
    <property type="match status" value="1"/>
</dbReference>
<dbReference type="InterPro" id="IPR006059">
    <property type="entry name" value="SBP"/>
</dbReference>
<accession>D9Q1A7</accession>
<keyword evidence="2" id="KW-0813">Transport</keyword>
<dbReference type="PANTHER" id="PTHR43649:SF29">
    <property type="entry name" value="OSMOPROTECTIVE COMPOUNDS-BINDING PROTEIN GGTB"/>
    <property type="match status" value="1"/>
</dbReference>
<name>D9Q1A7_ACIS3</name>
<keyword evidence="5" id="KW-1185">Reference proteome</keyword>
<dbReference type="KEGG" id="asc:ASAC_0689"/>
<proteinExistence type="inferred from homology"/>
<organism evidence="4 5">
    <name type="scientific">Acidilobus saccharovorans (strain DSM 16705 / JCM 18335 / VKM B-2471 / 345-15)</name>
    <dbReference type="NCBI Taxonomy" id="666510"/>
    <lineage>
        <taxon>Archaea</taxon>
        <taxon>Thermoproteota</taxon>
        <taxon>Thermoprotei</taxon>
        <taxon>Acidilobales</taxon>
        <taxon>Acidilobaceae</taxon>
        <taxon>Acidilobus</taxon>
    </lineage>
</organism>
<sequence>MGPVRWTVAAAIIIVVAVAASLAAYLYRPARQVTITVVTYNDVAPVVEMAAEEFEAQHPGVKVRVVSYPWDTYVEQEITVLKAGSLEYDVVTFTPTSSQLIAPYLVPLNTSYFNWSDIIADQEDFGGLYYNASSGRAEVIGIAFQTWVELLAYNATLFNNATLQHEFQEEYGFSLNPWTWGNWSQVVDADKFFVSHNITKYGFLVEDEPKHELIDTFPAIFEWYYMHNQSLNCGNPAGLPGYGTMFMGCVPSWWGHGFPPPAFNSTAGVEALETLRELVSYEPPPSQLAIGYSALVSILSQGSSAGAIAWANDIMGMNSSVASQLLMAPLPGGYGEPGSTFLGISRYSQHKQLALEFLQFIVSPQFQVRAFYAQGSLPISREAYLQVMNNASLPAYEREWLRAILVANENATATPPTLPQTYPVLIPSFNGPVFEWLSSPTSSPMQVLQQAARAWVEALGGGG</sequence>
<dbReference type="Proteomes" id="UP000000346">
    <property type="component" value="Chromosome"/>
</dbReference>
<dbReference type="InParanoid" id="D9Q1A7"/>
<keyword evidence="3" id="KW-1133">Transmembrane helix</keyword>
<dbReference type="HOGENOM" id="CLU_590033_0_0_2"/>
<evidence type="ECO:0000256" key="3">
    <source>
        <dbReference type="SAM" id="Phobius"/>
    </source>
</evidence>
<dbReference type="Gene3D" id="3.40.190.10">
    <property type="entry name" value="Periplasmic binding protein-like II"/>
    <property type="match status" value="1"/>
</dbReference>
<protein>
    <submittedName>
        <fullName evidence="4">Extracellular solute-binding protein, family 1</fullName>
    </submittedName>
</protein>
<keyword evidence="3" id="KW-0812">Transmembrane</keyword>
<reference evidence="4 5" key="1">
    <citation type="journal article" date="2010" name="Appl. Environ. Microbiol.">
        <title>The genome sequence of the crenarchaeon Acidilobus saccharovorans supports a new order, Acidilobales, and suggests an important ecological role in terrestrial acidic hot springs.</title>
        <authorList>
            <person name="Mardanov A.V."/>
            <person name="Svetlitchnyi V.A."/>
            <person name="Beletsky A.V."/>
            <person name="Prokofeva M.I."/>
            <person name="Bonch-Osmolovskaya E.A."/>
            <person name="Ravin N.V."/>
            <person name="Skryabin K.G."/>
        </authorList>
    </citation>
    <scope>NUCLEOTIDE SEQUENCE [LARGE SCALE GENOMIC DNA]</scope>
    <source>
        <strain evidence="5">DSM 16705 / JCM 18335 / VKM B-2471 / 345-15</strain>
    </source>
</reference>
<dbReference type="InterPro" id="IPR050490">
    <property type="entry name" value="Bact_solute-bd_prot1"/>
</dbReference>
<dbReference type="AlphaFoldDB" id="D9Q1A7"/>
<evidence type="ECO:0000313" key="4">
    <source>
        <dbReference type="EMBL" id="ADL19095.1"/>
    </source>
</evidence>